<dbReference type="AlphaFoldDB" id="A0A644WW16"/>
<name>A0A644WW16_9ZZZZ</name>
<protein>
    <submittedName>
        <fullName evidence="1">Uncharacterized protein</fullName>
    </submittedName>
</protein>
<dbReference type="Pfam" id="PF20380">
    <property type="entry name" value="DUF6675"/>
    <property type="match status" value="1"/>
</dbReference>
<organism evidence="1">
    <name type="scientific">bioreactor metagenome</name>
    <dbReference type="NCBI Taxonomy" id="1076179"/>
    <lineage>
        <taxon>unclassified sequences</taxon>
        <taxon>metagenomes</taxon>
        <taxon>ecological metagenomes</taxon>
    </lineage>
</organism>
<comment type="caution">
    <text evidence="1">The sequence shown here is derived from an EMBL/GenBank/DDBJ whole genome shotgun (WGS) entry which is preliminary data.</text>
</comment>
<dbReference type="EMBL" id="VSSQ01001397">
    <property type="protein sequence ID" value="MPM07979.1"/>
    <property type="molecule type" value="Genomic_DNA"/>
</dbReference>
<reference evidence="1" key="1">
    <citation type="submission" date="2019-08" db="EMBL/GenBank/DDBJ databases">
        <authorList>
            <person name="Kucharzyk K."/>
            <person name="Murdoch R.W."/>
            <person name="Higgins S."/>
            <person name="Loffler F."/>
        </authorList>
    </citation>
    <scope>NUCLEOTIDE SEQUENCE</scope>
</reference>
<accession>A0A644WW16</accession>
<proteinExistence type="predicted"/>
<sequence length="274" mass="30435">MNRRFLVILLLCLVAVTGLYAANEEVRNALPHLTEAEYKALEAGEMVYGRTIDGGRISQYFVQGTEAAKRAVSAEQAESGFSIGAVSYIPYSAALKAKQPVDRQLAIFNAIRAISTQEGLTYISWRAGNKEKVLIEKSSYMEDSKNLNNLLPDPVATVFPYSEESFVYQRDSSFGGNRYLHTYTNTDKEIFVEISNISNLKVLGLFTAVKSGQLSINMGTYQLQDGLLLVALTSVRDRKPEVSVLGLTVDLPSAFRRRIVALQNWFIDQLATID</sequence>
<dbReference type="InterPro" id="IPR046745">
    <property type="entry name" value="DUF6675"/>
</dbReference>
<gene>
    <name evidence="1" type="ORF">SDC9_54290</name>
</gene>
<evidence type="ECO:0000313" key="1">
    <source>
        <dbReference type="EMBL" id="MPM07979.1"/>
    </source>
</evidence>